<evidence type="ECO:0000313" key="2">
    <source>
        <dbReference type="Proteomes" id="UP000006729"/>
    </source>
</evidence>
<organism evidence="1 2">
    <name type="scientific">Populus trichocarpa</name>
    <name type="common">Western balsam poplar</name>
    <name type="synonym">Populus balsamifera subsp. trichocarpa</name>
    <dbReference type="NCBI Taxonomy" id="3694"/>
    <lineage>
        <taxon>Eukaryota</taxon>
        <taxon>Viridiplantae</taxon>
        <taxon>Streptophyta</taxon>
        <taxon>Embryophyta</taxon>
        <taxon>Tracheophyta</taxon>
        <taxon>Spermatophyta</taxon>
        <taxon>Magnoliopsida</taxon>
        <taxon>eudicotyledons</taxon>
        <taxon>Gunneridae</taxon>
        <taxon>Pentapetalae</taxon>
        <taxon>rosids</taxon>
        <taxon>fabids</taxon>
        <taxon>Malpighiales</taxon>
        <taxon>Salicaceae</taxon>
        <taxon>Saliceae</taxon>
        <taxon>Populus</taxon>
    </lineage>
</organism>
<reference evidence="1 2" key="1">
    <citation type="journal article" date="2006" name="Science">
        <title>The genome of black cottonwood, Populus trichocarpa (Torr. &amp; Gray).</title>
        <authorList>
            <person name="Tuskan G.A."/>
            <person name="Difazio S."/>
            <person name="Jansson S."/>
            <person name="Bohlmann J."/>
            <person name="Grigoriev I."/>
            <person name="Hellsten U."/>
            <person name="Putnam N."/>
            <person name="Ralph S."/>
            <person name="Rombauts S."/>
            <person name="Salamov A."/>
            <person name="Schein J."/>
            <person name="Sterck L."/>
            <person name="Aerts A."/>
            <person name="Bhalerao R.R."/>
            <person name="Bhalerao R.P."/>
            <person name="Blaudez D."/>
            <person name="Boerjan W."/>
            <person name="Brun A."/>
            <person name="Brunner A."/>
            <person name="Busov V."/>
            <person name="Campbell M."/>
            <person name="Carlson J."/>
            <person name="Chalot M."/>
            <person name="Chapman J."/>
            <person name="Chen G.L."/>
            <person name="Cooper D."/>
            <person name="Coutinho P.M."/>
            <person name="Couturier J."/>
            <person name="Covert S."/>
            <person name="Cronk Q."/>
            <person name="Cunningham R."/>
            <person name="Davis J."/>
            <person name="Degroeve S."/>
            <person name="Dejardin A."/>
            <person name="Depamphilis C."/>
            <person name="Detter J."/>
            <person name="Dirks B."/>
            <person name="Dubchak I."/>
            <person name="Duplessis S."/>
            <person name="Ehlting J."/>
            <person name="Ellis B."/>
            <person name="Gendler K."/>
            <person name="Goodstein D."/>
            <person name="Gribskov M."/>
            <person name="Grimwood J."/>
            <person name="Groover A."/>
            <person name="Gunter L."/>
            <person name="Hamberger B."/>
            <person name="Heinze B."/>
            <person name="Helariutta Y."/>
            <person name="Henrissat B."/>
            <person name="Holligan D."/>
            <person name="Holt R."/>
            <person name="Huang W."/>
            <person name="Islam-Faridi N."/>
            <person name="Jones S."/>
            <person name="Jones-Rhoades M."/>
            <person name="Jorgensen R."/>
            <person name="Joshi C."/>
            <person name="Kangasjarvi J."/>
            <person name="Karlsson J."/>
            <person name="Kelleher C."/>
            <person name="Kirkpatrick R."/>
            <person name="Kirst M."/>
            <person name="Kohler A."/>
            <person name="Kalluri U."/>
            <person name="Larimer F."/>
            <person name="Leebens-Mack J."/>
            <person name="Leple J.C."/>
            <person name="Locascio P."/>
            <person name="Lou Y."/>
            <person name="Lucas S."/>
            <person name="Martin F."/>
            <person name="Montanini B."/>
            <person name="Napoli C."/>
            <person name="Nelson D.R."/>
            <person name="Nelson C."/>
            <person name="Nieminen K."/>
            <person name="Nilsson O."/>
            <person name="Pereda V."/>
            <person name="Peter G."/>
            <person name="Philippe R."/>
            <person name="Pilate G."/>
            <person name="Poliakov A."/>
            <person name="Razumovskaya J."/>
            <person name="Richardson P."/>
            <person name="Rinaldi C."/>
            <person name="Ritland K."/>
            <person name="Rouze P."/>
            <person name="Ryaboy D."/>
            <person name="Schmutz J."/>
            <person name="Schrader J."/>
            <person name="Segerman B."/>
            <person name="Shin H."/>
            <person name="Siddiqui A."/>
            <person name="Sterky F."/>
            <person name="Terry A."/>
            <person name="Tsai C.J."/>
            <person name="Uberbacher E."/>
            <person name="Unneberg P."/>
            <person name="Vahala J."/>
            <person name="Wall K."/>
            <person name="Wessler S."/>
            <person name="Yang G."/>
            <person name="Yin T."/>
            <person name="Douglas C."/>
            <person name="Marra M."/>
            <person name="Sandberg G."/>
            <person name="Van de Peer Y."/>
            <person name="Rokhsar D."/>
        </authorList>
    </citation>
    <scope>NUCLEOTIDE SEQUENCE [LARGE SCALE GENOMIC DNA]</scope>
    <source>
        <strain evidence="2">cv. Nisqually</strain>
    </source>
</reference>
<comment type="caution">
    <text evidence="1">The sequence shown here is derived from an EMBL/GenBank/DDBJ whole genome shotgun (WGS) entry which is preliminary data.</text>
</comment>
<proteinExistence type="predicted"/>
<dbReference type="Proteomes" id="UP000006729">
    <property type="component" value="Chromosome 6"/>
</dbReference>
<dbReference type="EMBL" id="CM009295">
    <property type="protein sequence ID" value="KAI9393677.1"/>
    <property type="molecule type" value="Genomic_DNA"/>
</dbReference>
<sequence>MLEMSVIQKVTHWLGLELCREQKCGQPLPVNPSFGRRELACQPSLETMASCYQEVSHEVNCQSESG</sequence>
<accession>A0ACC0SWU2</accession>
<keyword evidence="2" id="KW-1185">Reference proteome</keyword>
<protein>
    <submittedName>
        <fullName evidence="1">Uncharacterized protein</fullName>
    </submittedName>
</protein>
<name>A0ACC0SWU2_POPTR</name>
<gene>
    <name evidence="1" type="ORF">POPTR_006G267450v4</name>
</gene>
<evidence type="ECO:0000313" key="1">
    <source>
        <dbReference type="EMBL" id="KAI9393677.1"/>
    </source>
</evidence>